<name>B4NG16_DROWI</name>
<protein>
    <submittedName>
        <fullName evidence="2">Uncharacterized protein</fullName>
    </submittedName>
</protein>
<dbReference type="HOGENOM" id="CLU_120653_0_0_1"/>
<dbReference type="Proteomes" id="UP000007798">
    <property type="component" value="Unassembled WGS sequence"/>
</dbReference>
<dbReference type="OMA" id="SCLKFRE"/>
<proteinExistence type="predicted"/>
<accession>B4NG16</accession>
<keyword evidence="1" id="KW-0175">Coiled coil</keyword>
<dbReference type="InParanoid" id="B4NG16"/>
<dbReference type="FunCoup" id="B4NG16">
    <property type="interactions" value="338"/>
</dbReference>
<dbReference type="OrthoDB" id="7790323at2759"/>
<dbReference type="GO" id="GO:0033696">
    <property type="term" value="P:heterochromatin boundary formation"/>
    <property type="evidence" value="ECO:0007669"/>
    <property type="project" value="EnsemblMetazoa"/>
</dbReference>
<keyword evidence="3" id="KW-1185">Reference proteome</keyword>
<gene>
    <name evidence="2" type="primary">Dwil\GK22751</name>
    <name evidence="2" type="ORF">Dwil_GK22751</name>
</gene>
<organism evidence="2 3">
    <name type="scientific">Drosophila willistoni</name>
    <name type="common">Fruit fly</name>
    <dbReference type="NCBI Taxonomy" id="7260"/>
    <lineage>
        <taxon>Eukaryota</taxon>
        <taxon>Metazoa</taxon>
        <taxon>Ecdysozoa</taxon>
        <taxon>Arthropoda</taxon>
        <taxon>Hexapoda</taxon>
        <taxon>Insecta</taxon>
        <taxon>Pterygota</taxon>
        <taxon>Neoptera</taxon>
        <taxon>Endopterygota</taxon>
        <taxon>Diptera</taxon>
        <taxon>Brachycera</taxon>
        <taxon>Muscomorpha</taxon>
        <taxon>Ephydroidea</taxon>
        <taxon>Drosophilidae</taxon>
        <taxon>Drosophila</taxon>
        <taxon>Sophophora</taxon>
    </lineage>
</organism>
<sequence>MKSHNRTPRSFKAVTWKRLGFLPSNDKKKYRAFCIYCKKNQANTSIGRLVIHRKSCTEHKMDLTEEFKEGGVLSLTEGSHCLDDELKIDEEVESEHIPEAAPSDSSTTNIIDKLLEDDDTEVYVSDIDHPLASGSSQTDANRLQKDLIKAETEYLEAKAAYFDKLHEISDLRRTLTMLEAKKTQLEIIQLKAECE</sequence>
<dbReference type="GO" id="GO:0043565">
    <property type="term" value="F:sequence-specific DNA binding"/>
    <property type="evidence" value="ECO:0007669"/>
    <property type="project" value="EnsemblMetazoa"/>
</dbReference>
<dbReference type="STRING" id="7260.B4NG16"/>
<evidence type="ECO:0000313" key="2">
    <source>
        <dbReference type="EMBL" id="EDW83233.1"/>
    </source>
</evidence>
<dbReference type="GO" id="GO:0006355">
    <property type="term" value="P:regulation of DNA-templated transcription"/>
    <property type="evidence" value="ECO:0007669"/>
    <property type="project" value="EnsemblMetazoa"/>
</dbReference>
<dbReference type="PhylomeDB" id="B4NG16"/>
<dbReference type="EMBL" id="CH964251">
    <property type="protein sequence ID" value="EDW83233.1"/>
    <property type="molecule type" value="Genomic_DNA"/>
</dbReference>
<dbReference type="GO" id="GO:0043035">
    <property type="term" value="F:chromatin insulator sequence binding"/>
    <property type="evidence" value="ECO:0007669"/>
    <property type="project" value="EnsemblMetazoa"/>
</dbReference>
<evidence type="ECO:0000256" key="1">
    <source>
        <dbReference type="SAM" id="Coils"/>
    </source>
</evidence>
<reference evidence="2 3" key="1">
    <citation type="journal article" date="2007" name="Nature">
        <title>Evolution of genes and genomes on the Drosophila phylogeny.</title>
        <authorList>
            <consortium name="Drosophila 12 Genomes Consortium"/>
            <person name="Clark A.G."/>
            <person name="Eisen M.B."/>
            <person name="Smith D.R."/>
            <person name="Bergman C.M."/>
            <person name="Oliver B."/>
            <person name="Markow T.A."/>
            <person name="Kaufman T.C."/>
            <person name="Kellis M."/>
            <person name="Gelbart W."/>
            <person name="Iyer V.N."/>
            <person name="Pollard D.A."/>
            <person name="Sackton T.B."/>
            <person name="Larracuente A.M."/>
            <person name="Singh N.D."/>
            <person name="Abad J.P."/>
            <person name="Abt D.N."/>
            <person name="Adryan B."/>
            <person name="Aguade M."/>
            <person name="Akashi H."/>
            <person name="Anderson W.W."/>
            <person name="Aquadro C.F."/>
            <person name="Ardell D.H."/>
            <person name="Arguello R."/>
            <person name="Artieri C.G."/>
            <person name="Barbash D.A."/>
            <person name="Barker D."/>
            <person name="Barsanti P."/>
            <person name="Batterham P."/>
            <person name="Batzoglou S."/>
            <person name="Begun D."/>
            <person name="Bhutkar A."/>
            <person name="Blanco E."/>
            <person name="Bosak S.A."/>
            <person name="Bradley R.K."/>
            <person name="Brand A.D."/>
            <person name="Brent M.R."/>
            <person name="Brooks A.N."/>
            <person name="Brown R.H."/>
            <person name="Butlin R.K."/>
            <person name="Caggese C."/>
            <person name="Calvi B.R."/>
            <person name="Bernardo de Carvalho A."/>
            <person name="Caspi A."/>
            <person name="Castrezana S."/>
            <person name="Celniker S.E."/>
            <person name="Chang J.L."/>
            <person name="Chapple C."/>
            <person name="Chatterji S."/>
            <person name="Chinwalla A."/>
            <person name="Civetta A."/>
            <person name="Clifton S.W."/>
            <person name="Comeron J.M."/>
            <person name="Costello J.C."/>
            <person name="Coyne J.A."/>
            <person name="Daub J."/>
            <person name="David R.G."/>
            <person name="Delcher A.L."/>
            <person name="Delehaunty K."/>
            <person name="Do C.B."/>
            <person name="Ebling H."/>
            <person name="Edwards K."/>
            <person name="Eickbush T."/>
            <person name="Evans J.D."/>
            <person name="Filipski A."/>
            <person name="Findeiss S."/>
            <person name="Freyhult E."/>
            <person name="Fulton L."/>
            <person name="Fulton R."/>
            <person name="Garcia A.C."/>
            <person name="Gardiner A."/>
            <person name="Garfield D.A."/>
            <person name="Garvin B.E."/>
            <person name="Gibson G."/>
            <person name="Gilbert D."/>
            <person name="Gnerre S."/>
            <person name="Godfrey J."/>
            <person name="Good R."/>
            <person name="Gotea V."/>
            <person name="Gravely B."/>
            <person name="Greenberg A.J."/>
            <person name="Griffiths-Jones S."/>
            <person name="Gross S."/>
            <person name="Guigo R."/>
            <person name="Gustafson E.A."/>
            <person name="Haerty W."/>
            <person name="Hahn M.W."/>
            <person name="Halligan D.L."/>
            <person name="Halpern A.L."/>
            <person name="Halter G.M."/>
            <person name="Han M.V."/>
            <person name="Heger A."/>
            <person name="Hillier L."/>
            <person name="Hinrichs A.S."/>
            <person name="Holmes I."/>
            <person name="Hoskins R.A."/>
            <person name="Hubisz M.J."/>
            <person name="Hultmark D."/>
            <person name="Huntley M.A."/>
            <person name="Jaffe D.B."/>
            <person name="Jagadeeshan S."/>
            <person name="Jeck W.R."/>
            <person name="Johnson J."/>
            <person name="Jones C.D."/>
            <person name="Jordan W.C."/>
            <person name="Karpen G.H."/>
            <person name="Kataoka E."/>
            <person name="Keightley P.D."/>
            <person name="Kheradpour P."/>
            <person name="Kirkness E.F."/>
            <person name="Koerich L.B."/>
            <person name="Kristiansen K."/>
            <person name="Kudrna D."/>
            <person name="Kulathinal R.J."/>
            <person name="Kumar S."/>
            <person name="Kwok R."/>
            <person name="Lander E."/>
            <person name="Langley C.H."/>
            <person name="Lapoint R."/>
            <person name="Lazzaro B.P."/>
            <person name="Lee S.J."/>
            <person name="Levesque L."/>
            <person name="Li R."/>
            <person name="Lin C.F."/>
            <person name="Lin M.F."/>
            <person name="Lindblad-Toh K."/>
            <person name="Llopart A."/>
            <person name="Long M."/>
            <person name="Low L."/>
            <person name="Lozovsky E."/>
            <person name="Lu J."/>
            <person name="Luo M."/>
            <person name="Machado C.A."/>
            <person name="Makalowski W."/>
            <person name="Marzo M."/>
            <person name="Matsuda M."/>
            <person name="Matzkin L."/>
            <person name="McAllister B."/>
            <person name="McBride C.S."/>
            <person name="McKernan B."/>
            <person name="McKernan K."/>
            <person name="Mendez-Lago M."/>
            <person name="Minx P."/>
            <person name="Mollenhauer M.U."/>
            <person name="Montooth K."/>
            <person name="Mount S.M."/>
            <person name="Mu X."/>
            <person name="Myers E."/>
            <person name="Negre B."/>
            <person name="Newfeld S."/>
            <person name="Nielsen R."/>
            <person name="Noor M.A."/>
            <person name="O'Grady P."/>
            <person name="Pachter L."/>
            <person name="Papaceit M."/>
            <person name="Parisi M.J."/>
            <person name="Parisi M."/>
            <person name="Parts L."/>
            <person name="Pedersen J.S."/>
            <person name="Pesole G."/>
            <person name="Phillippy A.M."/>
            <person name="Ponting C.P."/>
            <person name="Pop M."/>
            <person name="Porcelli D."/>
            <person name="Powell J.R."/>
            <person name="Prohaska S."/>
            <person name="Pruitt K."/>
            <person name="Puig M."/>
            <person name="Quesneville H."/>
            <person name="Ram K.R."/>
            <person name="Rand D."/>
            <person name="Rasmussen M.D."/>
            <person name="Reed L.K."/>
            <person name="Reenan R."/>
            <person name="Reily A."/>
            <person name="Remington K.A."/>
            <person name="Rieger T.T."/>
            <person name="Ritchie M.G."/>
            <person name="Robin C."/>
            <person name="Rogers Y.H."/>
            <person name="Rohde C."/>
            <person name="Rozas J."/>
            <person name="Rubenfield M.J."/>
            <person name="Ruiz A."/>
            <person name="Russo S."/>
            <person name="Salzberg S.L."/>
            <person name="Sanchez-Gracia A."/>
            <person name="Saranga D.J."/>
            <person name="Sato H."/>
            <person name="Schaeffer S.W."/>
            <person name="Schatz M.C."/>
            <person name="Schlenke T."/>
            <person name="Schwartz R."/>
            <person name="Segarra C."/>
            <person name="Singh R.S."/>
            <person name="Sirot L."/>
            <person name="Sirota M."/>
            <person name="Sisneros N.B."/>
            <person name="Smith C.D."/>
            <person name="Smith T.F."/>
            <person name="Spieth J."/>
            <person name="Stage D.E."/>
            <person name="Stark A."/>
            <person name="Stephan W."/>
            <person name="Strausberg R.L."/>
            <person name="Strempel S."/>
            <person name="Sturgill D."/>
            <person name="Sutton G."/>
            <person name="Sutton G.G."/>
            <person name="Tao W."/>
            <person name="Teichmann S."/>
            <person name="Tobari Y.N."/>
            <person name="Tomimura Y."/>
            <person name="Tsolas J.M."/>
            <person name="Valente V.L."/>
            <person name="Venter E."/>
            <person name="Venter J.C."/>
            <person name="Vicario S."/>
            <person name="Vieira F.G."/>
            <person name="Vilella A.J."/>
            <person name="Villasante A."/>
            <person name="Walenz B."/>
            <person name="Wang J."/>
            <person name="Wasserman M."/>
            <person name="Watts T."/>
            <person name="Wilson D."/>
            <person name="Wilson R.K."/>
            <person name="Wing R.A."/>
            <person name="Wolfner M.F."/>
            <person name="Wong A."/>
            <person name="Wong G.K."/>
            <person name="Wu C.I."/>
            <person name="Wu G."/>
            <person name="Yamamoto D."/>
            <person name="Yang H.P."/>
            <person name="Yang S.P."/>
            <person name="Yorke J.A."/>
            <person name="Yoshida K."/>
            <person name="Zdobnov E."/>
            <person name="Zhang P."/>
            <person name="Zhang Y."/>
            <person name="Zimin A.V."/>
            <person name="Baldwin J."/>
            <person name="Abdouelleil A."/>
            <person name="Abdulkadir J."/>
            <person name="Abebe A."/>
            <person name="Abera B."/>
            <person name="Abreu J."/>
            <person name="Acer S.C."/>
            <person name="Aftuck L."/>
            <person name="Alexander A."/>
            <person name="An P."/>
            <person name="Anderson E."/>
            <person name="Anderson S."/>
            <person name="Arachi H."/>
            <person name="Azer M."/>
            <person name="Bachantsang P."/>
            <person name="Barry A."/>
            <person name="Bayul T."/>
            <person name="Berlin A."/>
            <person name="Bessette D."/>
            <person name="Bloom T."/>
            <person name="Blye J."/>
            <person name="Boguslavskiy L."/>
            <person name="Bonnet C."/>
            <person name="Boukhgalter B."/>
            <person name="Bourzgui I."/>
            <person name="Brown A."/>
            <person name="Cahill P."/>
            <person name="Channer S."/>
            <person name="Cheshatsang Y."/>
            <person name="Chuda L."/>
            <person name="Citroen M."/>
            <person name="Collymore A."/>
            <person name="Cooke P."/>
            <person name="Costello M."/>
            <person name="D'Aco K."/>
            <person name="Daza R."/>
            <person name="De Haan G."/>
            <person name="DeGray S."/>
            <person name="DeMaso C."/>
            <person name="Dhargay N."/>
            <person name="Dooley K."/>
            <person name="Dooley E."/>
            <person name="Doricent M."/>
            <person name="Dorje P."/>
            <person name="Dorjee K."/>
            <person name="Dupes A."/>
            <person name="Elong R."/>
            <person name="Falk J."/>
            <person name="Farina A."/>
            <person name="Faro S."/>
            <person name="Ferguson D."/>
            <person name="Fisher S."/>
            <person name="Foley C.D."/>
            <person name="Franke A."/>
            <person name="Friedrich D."/>
            <person name="Gadbois L."/>
            <person name="Gearin G."/>
            <person name="Gearin C.R."/>
            <person name="Giannoukos G."/>
            <person name="Goode T."/>
            <person name="Graham J."/>
            <person name="Grandbois E."/>
            <person name="Grewal S."/>
            <person name="Gyaltsen K."/>
            <person name="Hafez N."/>
            <person name="Hagos B."/>
            <person name="Hall J."/>
            <person name="Henson C."/>
            <person name="Hollinger A."/>
            <person name="Honan T."/>
            <person name="Huard M.D."/>
            <person name="Hughes L."/>
            <person name="Hurhula B."/>
            <person name="Husby M.E."/>
            <person name="Kamat A."/>
            <person name="Kanga B."/>
            <person name="Kashin S."/>
            <person name="Khazanovich D."/>
            <person name="Kisner P."/>
            <person name="Lance K."/>
            <person name="Lara M."/>
            <person name="Lee W."/>
            <person name="Lennon N."/>
            <person name="Letendre F."/>
            <person name="LeVine R."/>
            <person name="Lipovsky A."/>
            <person name="Liu X."/>
            <person name="Liu J."/>
            <person name="Liu S."/>
            <person name="Lokyitsang T."/>
            <person name="Lokyitsang Y."/>
            <person name="Lubonja R."/>
            <person name="Lui A."/>
            <person name="MacDonald P."/>
            <person name="Magnisalis V."/>
            <person name="Maru K."/>
            <person name="Matthews C."/>
            <person name="McCusker W."/>
            <person name="McDonough S."/>
            <person name="Mehta T."/>
            <person name="Meldrim J."/>
            <person name="Meneus L."/>
            <person name="Mihai O."/>
            <person name="Mihalev A."/>
            <person name="Mihova T."/>
            <person name="Mittelman R."/>
            <person name="Mlenga V."/>
            <person name="Montmayeur A."/>
            <person name="Mulrain L."/>
            <person name="Navidi A."/>
            <person name="Naylor J."/>
            <person name="Negash T."/>
            <person name="Nguyen T."/>
            <person name="Nguyen N."/>
            <person name="Nicol R."/>
            <person name="Norbu C."/>
            <person name="Norbu N."/>
            <person name="Novod N."/>
            <person name="O'Neill B."/>
            <person name="Osman S."/>
            <person name="Markiewicz E."/>
            <person name="Oyono O.L."/>
            <person name="Patti C."/>
            <person name="Phunkhang P."/>
            <person name="Pierre F."/>
            <person name="Priest M."/>
            <person name="Raghuraman S."/>
            <person name="Rege F."/>
            <person name="Reyes R."/>
            <person name="Rise C."/>
            <person name="Rogov P."/>
            <person name="Ross K."/>
            <person name="Ryan E."/>
            <person name="Settipalli S."/>
            <person name="Shea T."/>
            <person name="Sherpa N."/>
            <person name="Shi L."/>
            <person name="Shih D."/>
            <person name="Sparrow T."/>
            <person name="Spaulding J."/>
            <person name="Stalker J."/>
            <person name="Stange-Thomann N."/>
            <person name="Stavropoulos S."/>
            <person name="Stone C."/>
            <person name="Strader C."/>
            <person name="Tesfaye S."/>
            <person name="Thomson T."/>
            <person name="Thoulutsang Y."/>
            <person name="Thoulutsang D."/>
            <person name="Topham K."/>
            <person name="Topping I."/>
            <person name="Tsamla T."/>
            <person name="Vassiliev H."/>
            <person name="Vo A."/>
            <person name="Wangchuk T."/>
            <person name="Wangdi T."/>
            <person name="Weiand M."/>
            <person name="Wilkinson J."/>
            <person name="Wilson A."/>
            <person name="Yadav S."/>
            <person name="Young G."/>
            <person name="Yu Q."/>
            <person name="Zembek L."/>
            <person name="Zhong D."/>
            <person name="Zimmer A."/>
            <person name="Zwirko Z."/>
            <person name="Jaffe D.B."/>
            <person name="Alvarez P."/>
            <person name="Brockman W."/>
            <person name="Butler J."/>
            <person name="Chin C."/>
            <person name="Gnerre S."/>
            <person name="Grabherr M."/>
            <person name="Kleber M."/>
            <person name="Mauceli E."/>
            <person name="MacCallum I."/>
        </authorList>
    </citation>
    <scope>NUCLEOTIDE SEQUENCE [LARGE SCALE GENOMIC DNA]</scope>
    <source>
        <strain evidence="3">Tucson 14030-0811.24</strain>
    </source>
</reference>
<dbReference type="GO" id="GO:0005634">
    <property type="term" value="C:nucleus"/>
    <property type="evidence" value="ECO:0007669"/>
    <property type="project" value="EnsemblMetazoa"/>
</dbReference>
<dbReference type="KEGG" id="dwi:6649660"/>
<feature type="coiled-coil region" evidence="1">
    <location>
        <begin position="140"/>
        <end position="188"/>
    </location>
</feature>
<evidence type="ECO:0000313" key="3">
    <source>
        <dbReference type="Proteomes" id="UP000007798"/>
    </source>
</evidence>
<dbReference type="AlphaFoldDB" id="B4NG16"/>